<dbReference type="EMBL" id="CP032382">
    <property type="protein sequence ID" value="AYB32499.1"/>
    <property type="molecule type" value="Genomic_DNA"/>
</dbReference>
<dbReference type="Proteomes" id="UP000266183">
    <property type="component" value="Chromosome"/>
</dbReference>
<name>A0A385SMT5_9BACT</name>
<keyword evidence="2" id="KW-1185">Reference proteome</keyword>
<evidence type="ECO:0000313" key="1">
    <source>
        <dbReference type="EMBL" id="AYB32499.1"/>
    </source>
</evidence>
<protein>
    <submittedName>
        <fullName evidence="1">Uncharacterized protein</fullName>
    </submittedName>
</protein>
<proteinExistence type="predicted"/>
<sequence length="125" mass="14013">MLLTLFINLFSQDIPIKIKVECADQDLKNKVQSNLQNELLTKAKVKIVTVNPKYVLIANIVAVTDDDVISQLAVFVVLTKAIDGSPERFEYLTSLLKSSTLDDVKAKCSEVADKIDVDYLIKERQ</sequence>
<accession>A0A385SMT5</accession>
<gene>
    <name evidence="1" type="ORF">D4L85_18810</name>
</gene>
<dbReference type="KEGG" id="chk:D4L85_18810"/>
<dbReference type="AlphaFoldDB" id="A0A385SMT5"/>
<reference evidence="2" key="1">
    <citation type="submission" date="2018-09" db="EMBL/GenBank/DDBJ databases">
        <title>Chryseolinea sp. KIS68-18 isolated from soil.</title>
        <authorList>
            <person name="Weon H.-Y."/>
            <person name="Kwon S.-W."/>
            <person name="Lee S.A."/>
        </authorList>
    </citation>
    <scope>NUCLEOTIDE SEQUENCE [LARGE SCALE GENOMIC DNA]</scope>
    <source>
        <strain evidence="2">KIS68-18</strain>
    </source>
</reference>
<organism evidence="1 2">
    <name type="scientific">Chryseolinea soli</name>
    <dbReference type="NCBI Taxonomy" id="2321403"/>
    <lineage>
        <taxon>Bacteria</taxon>
        <taxon>Pseudomonadati</taxon>
        <taxon>Bacteroidota</taxon>
        <taxon>Cytophagia</taxon>
        <taxon>Cytophagales</taxon>
        <taxon>Fulvivirgaceae</taxon>
        <taxon>Chryseolinea</taxon>
    </lineage>
</organism>
<evidence type="ECO:0000313" key="2">
    <source>
        <dbReference type="Proteomes" id="UP000266183"/>
    </source>
</evidence>